<dbReference type="Proteomes" id="UP001497644">
    <property type="component" value="Chromosome 3"/>
</dbReference>
<keyword evidence="1" id="KW-0217">Developmental protein</keyword>
<feature type="region of interest" description="Disordered" evidence="9">
    <location>
        <begin position="195"/>
        <end position="259"/>
    </location>
</feature>
<accession>A0AAV2NSV9</accession>
<dbReference type="GO" id="GO:0000977">
    <property type="term" value="F:RNA polymerase II transcription regulatory region sequence-specific DNA binding"/>
    <property type="evidence" value="ECO:0007669"/>
    <property type="project" value="TreeGrafter"/>
</dbReference>
<gene>
    <name evidence="11" type="ORF">LPLAT_LOCUS8033</name>
</gene>
<dbReference type="GO" id="GO:0030154">
    <property type="term" value="P:cell differentiation"/>
    <property type="evidence" value="ECO:0007669"/>
    <property type="project" value="UniProtKB-KW"/>
</dbReference>
<dbReference type="EMBL" id="OZ034826">
    <property type="protein sequence ID" value="CAL1682167.1"/>
    <property type="molecule type" value="Genomic_DNA"/>
</dbReference>
<feature type="compositionally biased region" description="Polar residues" evidence="9">
    <location>
        <begin position="196"/>
        <end position="207"/>
    </location>
</feature>
<comment type="function">
    <text evidence="7">Involved in the establishment and dorsoventral patterning of germ layers in the embryo.</text>
</comment>
<evidence type="ECO:0000256" key="8">
    <source>
        <dbReference type="ARBA" id="ARBA00072365"/>
    </source>
</evidence>
<dbReference type="FunFam" id="4.10.280.10:FF:000030">
    <property type="entry name" value="Twist transcription factor"/>
    <property type="match status" value="1"/>
</dbReference>
<sequence length="358" mass="39242">MRGAAAAPQPAPAPTPTLQQASQCIPVQPNYYMLRNGNDNANIAAQGSDGCNSASNSPVACYESFTPSATHLMDLSGPAPEQHRNILPSDYHHHHHQVTAGYSLPHIVYKNPEDSRYHHHDMYSPGGCGAEEIVAPGSVQSIHGQSYHPVDGIPVVEYKAEVIEYKPEVIDYKPNGGMVDHVPRYCKQTPELGHSVTVTEPSSSTRSYGAADGRPAVRKKRKLSGTSNNESEGEITTAASTTRTKIRRKNGQSDEETQNQRAMANVRERQRTQSLNDAFAALRRIIPTLPSDKLSKIQTLKLAARYIDFLFHVLKCSTDNSESAENIAKGCCKLTVPTTHYLERRSRIVSVGTSSVER</sequence>
<evidence type="ECO:0000256" key="5">
    <source>
        <dbReference type="ARBA" id="ARBA00023163"/>
    </source>
</evidence>
<dbReference type="InterPro" id="IPR036638">
    <property type="entry name" value="HLH_DNA-bd_sf"/>
</dbReference>
<evidence type="ECO:0000256" key="7">
    <source>
        <dbReference type="ARBA" id="ARBA00059086"/>
    </source>
</evidence>
<name>A0AAV2NSV9_9HYME</name>
<dbReference type="SUPFAM" id="SSF47459">
    <property type="entry name" value="HLH, helix-loop-helix DNA-binding domain"/>
    <property type="match status" value="1"/>
</dbReference>
<reference evidence="11" key="1">
    <citation type="submission" date="2024-04" db="EMBL/GenBank/DDBJ databases">
        <authorList>
            <consortium name="Molecular Ecology Group"/>
        </authorList>
    </citation>
    <scope>NUCLEOTIDE SEQUENCE</scope>
</reference>
<organism evidence="11 12">
    <name type="scientific">Lasius platythorax</name>
    <dbReference type="NCBI Taxonomy" id="488582"/>
    <lineage>
        <taxon>Eukaryota</taxon>
        <taxon>Metazoa</taxon>
        <taxon>Ecdysozoa</taxon>
        <taxon>Arthropoda</taxon>
        <taxon>Hexapoda</taxon>
        <taxon>Insecta</taxon>
        <taxon>Pterygota</taxon>
        <taxon>Neoptera</taxon>
        <taxon>Endopterygota</taxon>
        <taxon>Hymenoptera</taxon>
        <taxon>Apocrita</taxon>
        <taxon>Aculeata</taxon>
        <taxon>Formicoidea</taxon>
        <taxon>Formicidae</taxon>
        <taxon>Formicinae</taxon>
        <taxon>Lasius</taxon>
        <taxon>Lasius</taxon>
    </lineage>
</organism>
<proteinExistence type="predicted"/>
<evidence type="ECO:0000313" key="11">
    <source>
        <dbReference type="EMBL" id="CAL1682167.1"/>
    </source>
</evidence>
<feature type="domain" description="BHLH" evidence="10">
    <location>
        <begin position="259"/>
        <end position="310"/>
    </location>
</feature>
<evidence type="ECO:0000259" key="10">
    <source>
        <dbReference type="PROSITE" id="PS50888"/>
    </source>
</evidence>
<keyword evidence="3" id="KW-0805">Transcription regulation</keyword>
<feature type="region of interest" description="Disordered" evidence="9">
    <location>
        <begin position="1"/>
        <end position="20"/>
    </location>
</feature>
<evidence type="ECO:0000256" key="4">
    <source>
        <dbReference type="ARBA" id="ARBA00023125"/>
    </source>
</evidence>
<dbReference type="GO" id="GO:0000981">
    <property type="term" value="F:DNA-binding transcription factor activity, RNA polymerase II-specific"/>
    <property type="evidence" value="ECO:0007669"/>
    <property type="project" value="TreeGrafter"/>
</dbReference>
<evidence type="ECO:0000256" key="6">
    <source>
        <dbReference type="ARBA" id="ARBA00023242"/>
    </source>
</evidence>
<evidence type="ECO:0000256" key="2">
    <source>
        <dbReference type="ARBA" id="ARBA00022782"/>
    </source>
</evidence>
<keyword evidence="2" id="KW-0221">Differentiation</keyword>
<protein>
    <recommendedName>
        <fullName evidence="8">Protein twist</fullName>
    </recommendedName>
</protein>
<evidence type="ECO:0000256" key="9">
    <source>
        <dbReference type="SAM" id="MobiDB-lite"/>
    </source>
</evidence>
<keyword evidence="12" id="KW-1185">Reference proteome</keyword>
<dbReference type="PANTHER" id="PTHR23349">
    <property type="entry name" value="BASIC HELIX-LOOP-HELIX TRANSCRIPTION FACTOR, TWIST"/>
    <property type="match status" value="1"/>
</dbReference>
<keyword evidence="5" id="KW-0804">Transcription</keyword>
<dbReference type="InterPro" id="IPR050283">
    <property type="entry name" value="E-box_TF_Regulators"/>
</dbReference>
<dbReference type="InterPro" id="IPR011598">
    <property type="entry name" value="bHLH_dom"/>
</dbReference>
<dbReference type="AlphaFoldDB" id="A0AAV2NSV9"/>
<evidence type="ECO:0000256" key="1">
    <source>
        <dbReference type="ARBA" id="ARBA00022473"/>
    </source>
</evidence>
<keyword evidence="4" id="KW-0238">DNA-binding</keyword>
<evidence type="ECO:0000256" key="3">
    <source>
        <dbReference type="ARBA" id="ARBA00023015"/>
    </source>
</evidence>
<dbReference type="SMART" id="SM00353">
    <property type="entry name" value="HLH"/>
    <property type="match status" value="1"/>
</dbReference>
<keyword evidence="6" id="KW-0539">Nucleus</keyword>
<dbReference type="PROSITE" id="PS50888">
    <property type="entry name" value="BHLH"/>
    <property type="match status" value="1"/>
</dbReference>
<evidence type="ECO:0000313" key="12">
    <source>
        <dbReference type="Proteomes" id="UP001497644"/>
    </source>
</evidence>
<dbReference type="Gene3D" id="4.10.280.10">
    <property type="entry name" value="Helix-loop-helix DNA-binding domain"/>
    <property type="match status" value="1"/>
</dbReference>
<dbReference type="Pfam" id="PF00010">
    <property type="entry name" value="HLH"/>
    <property type="match status" value="1"/>
</dbReference>
<dbReference type="GO" id="GO:0046983">
    <property type="term" value="F:protein dimerization activity"/>
    <property type="evidence" value="ECO:0007669"/>
    <property type="project" value="InterPro"/>
</dbReference>
<dbReference type="PANTHER" id="PTHR23349:SF50">
    <property type="entry name" value="PROTEIN TWIST"/>
    <property type="match status" value="1"/>
</dbReference>